<dbReference type="Proteomes" id="UP000197032">
    <property type="component" value="Unassembled WGS sequence"/>
</dbReference>
<dbReference type="AlphaFoldDB" id="A0A1Z5HRR8"/>
<dbReference type="EMBL" id="BDGJ01000063">
    <property type="protein sequence ID" value="GAW92219.1"/>
    <property type="molecule type" value="Genomic_DNA"/>
</dbReference>
<sequence>MENSPNVYFGTKVRTNDLRIGRRICLLIEDYLGRDNVKATAEPIEGSSCVQVLAEVKDVQKVSLRQLRHLVIMGARQFGIEVENSFLRGPVPLSMLLRVVEECLSLEEQIVELANCSG</sequence>
<name>A0A1Z5HRR8_9FIRM</name>
<evidence type="ECO:0000313" key="3">
    <source>
        <dbReference type="Proteomes" id="UP000197032"/>
    </source>
</evidence>
<accession>A0A1Z5HRR8</accession>
<feature type="domain" description="Formiminotransferase C-terminal subdomain" evidence="1">
    <location>
        <begin position="6"/>
        <end position="114"/>
    </location>
</feature>
<evidence type="ECO:0000313" key="2">
    <source>
        <dbReference type="EMBL" id="GAW92219.1"/>
    </source>
</evidence>
<dbReference type="SMART" id="SM01221">
    <property type="entry name" value="FTCD"/>
    <property type="match status" value="1"/>
</dbReference>
<gene>
    <name evidence="2" type="ORF">KKC1_13770</name>
</gene>
<dbReference type="GO" id="GO:0016740">
    <property type="term" value="F:transferase activity"/>
    <property type="evidence" value="ECO:0007669"/>
    <property type="project" value="InterPro"/>
</dbReference>
<keyword evidence="3" id="KW-1185">Reference proteome</keyword>
<proteinExistence type="predicted"/>
<dbReference type="InterPro" id="IPR022384">
    <property type="entry name" value="FormiminoTrfase_cat_dom_sf"/>
</dbReference>
<reference evidence="3" key="1">
    <citation type="journal article" date="2017" name="Appl. Environ. Microbiol.">
        <title>Genomic analysis of Calderihabitans maritimus KKC1, a thermophilic hydrogenogenic carboxydotrophic bacterium isolated from marine sediment.</title>
        <authorList>
            <person name="Omae K."/>
            <person name="Yoneda Y."/>
            <person name="Fukuyama Y."/>
            <person name="Yoshida T."/>
            <person name="Sako Y."/>
        </authorList>
    </citation>
    <scope>NUCLEOTIDE SEQUENCE [LARGE SCALE GENOMIC DNA]</scope>
    <source>
        <strain evidence="3">KKC1</strain>
    </source>
</reference>
<dbReference type="GO" id="GO:0005542">
    <property type="term" value="F:folic acid binding"/>
    <property type="evidence" value="ECO:0007669"/>
    <property type="project" value="InterPro"/>
</dbReference>
<comment type="caution">
    <text evidence="2">The sequence shown here is derived from an EMBL/GenBank/DDBJ whole genome shotgun (WGS) entry which is preliminary data.</text>
</comment>
<evidence type="ECO:0000259" key="1">
    <source>
        <dbReference type="SMART" id="SM01221"/>
    </source>
</evidence>
<dbReference type="RefSeq" id="WP_088553622.1">
    <property type="nucleotide sequence ID" value="NZ_BDGJ01000063.1"/>
</dbReference>
<dbReference type="InterPro" id="IPR037070">
    <property type="entry name" value="Formiminotransferase_C_sf"/>
</dbReference>
<dbReference type="Gene3D" id="3.30.70.670">
    <property type="entry name" value="Formiminotransferase, C-terminal subdomain"/>
    <property type="match status" value="1"/>
</dbReference>
<dbReference type="SUPFAM" id="SSF55116">
    <property type="entry name" value="Formiminotransferase domain of formiminotransferase-cyclodeaminase"/>
    <property type="match status" value="1"/>
</dbReference>
<protein>
    <recommendedName>
        <fullName evidence="1">Formiminotransferase C-terminal subdomain domain-containing protein</fullName>
    </recommendedName>
</protein>
<dbReference type="InterPro" id="IPR013802">
    <property type="entry name" value="Formiminotransferase_C"/>
</dbReference>
<organism evidence="2 3">
    <name type="scientific">Calderihabitans maritimus</name>
    <dbReference type="NCBI Taxonomy" id="1246530"/>
    <lineage>
        <taxon>Bacteria</taxon>
        <taxon>Bacillati</taxon>
        <taxon>Bacillota</taxon>
        <taxon>Clostridia</taxon>
        <taxon>Neomoorellales</taxon>
        <taxon>Calderihabitantaceae</taxon>
        <taxon>Calderihabitans</taxon>
    </lineage>
</organism>